<organism evidence="13 14">
    <name type="scientific">Cerrena zonata</name>
    <dbReference type="NCBI Taxonomy" id="2478898"/>
    <lineage>
        <taxon>Eukaryota</taxon>
        <taxon>Fungi</taxon>
        <taxon>Dikarya</taxon>
        <taxon>Basidiomycota</taxon>
        <taxon>Agaricomycotina</taxon>
        <taxon>Agaricomycetes</taxon>
        <taxon>Polyporales</taxon>
        <taxon>Cerrenaceae</taxon>
        <taxon>Cerrena</taxon>
    </lineage>
</organism>
<accession>A0AAW0GFY5</accession>
<proteinExistence type="inferred from homology"/>
<evidence type="ECO:0000313" key="13">
    <source>
        <dbReference type="EMBL" id="KAK7687925.1"/>
    </source>
</evidence>
<dbReference type="EMBL" id="JASBNA010000012">
    <property type="protein sequence ID" value="KAK7687925.1"/>
    <property type="molecule type" value="Genomic_DNA"/>
</dbReference>
<evidence type="ECO:0000256" key="6">
    <source>
        <dbReference type="ARBA" id="ARBA00022759"/>
    </source>
</evidence>
<dbReference type="Proteomes" id="UP001385951">
    <property type="component" value="Unassembled WGS sequence"/>
</dbReference>
<dbReference type="InterPro" id="IPR047139">
    <property type="entry name" value="ANKZ1/VMS1"/>
</dbReference>
<feature type="active site" evidence="10">
    <location>
        <position position="257"/>
    </location>
</feature>
<evidence type="ECO:0000256" key="10">
    <source>
        <dbReference type="PROSITE-ProRule" id="PRU01389"/>
    </source>
</evidence>
<feature type="region of interest" description="Disordered" evidence="11">
    <location>
        <begin position="492"/>
        <end position="514"/>
    </location>
</feature>
<feature type="region of interest" description="Disordered" evidence="11">
    <location>
        <begin position="23"/>
        <end position="46"/>
    </location>
</feature>
<dbReference type="GO" id="GO:0005737">
    <property type="term" value="C:cytoplasm"/>
    <property type="evidence" value="ECO:0007669"/>
    <property type="project" value="UniProtKB-SubCell"/>
</dbReference>
<feature type="compositionally biased region" description="Pro residues" evidence="11">
    <location>
        <begin position="30"/>
        <end position="42"/>
    </location>
</feature>
<feature type="compositionally biased region" description="Basic and acidic residues" evidence="11">
    <location>
        <begin position="574"/>
        <end position="586"/>
    </location>
</feature>
<keyword evidence="5" id="KW-0677">Repeat</keyword>
<dbReference type="GO" id="GO:0036503">
    <property type="term" value="P:ERAD pathway"/>
    <property type="evidence" value="ECO:0007669"/>
    <property type="project" value="TreeGrafter"/>
</dbReference>
<dbReference type="GO" id="GO:0016787">
    <property type="term" value="F:hydrolase activity"/>
    <property type="evidence" value="ECO:0007669"/>
    <property type="project" value="UniProtKB-KW"/>
</dbReference>
<dbReference type="PANTHER" id="PTHR16036:SF2">
    <property type="entry name" value="TRNA ENDONUCLEASE ANKZF1"/>
    <property type="match status" value="1"/>
</dbReference>
<dbReference type="Pfam" id="PF18826">
    <property type="entry name" value="bVLRF1"/>
    <property type="match status" value="1"/>
</dbReference>
<dbReference type="InterPro" id="IPR041175">
    <property type="entry name" value="VLRF1/Vms1"/>
</dbReference>
<evidence type="ECO:0000256" key="4">
    <source>
        <dbReference type="ARBA" id="ARBA00022722"/>
    </source>
</evidence>
<name>A0AAW0GFY5_9APHY</name>
<evidence type="ECO:0000256" key="3">
    <source>
        <dbReference type="ARBA" id="ARBA00022490"/>
    </source>
</evidence>
<dbReference type="Gene3D" id="1.25.40.20">
    <property type="entry name" value="Ankyrin repeat-containing domain"/>
    <property type="match status" value="1"/>
</dbReference>
<feature type="region of interest" description="Disordered" evidence="11">
    <location>
        <begin position="552"/>
        <end position="636"/>
    </location>
</feature>
<protein>
    <recommendedName>
        <fullName evidence="12">VLRF1 domain-containing protein</fullName>
    </recommendedName>
</protein>
<feature type="compositionally biased region" description="Basic and acidic residues" evidence="11">
    <location>
        <begin position="556"/>
        <end position="566"/>
    </location>
</feature>
<feature type="compositionally biased region" description="Basic and acidic residues" evidence="11">
    <location>
        <begin position="391"/>
        <end position="404"/>
    </location>
</feature>
<dbReference type="InterPro" id="IPR036770">
    <property type="entry name" value="Ankyrin_rpt-contain_sf"/>
</dbReference>
<feature type="domain" description="VLRF1" evidence="12">
    <location>
        <begin position="192"/>
        <end position="355"/>
    </location>
</feature>
<evidence type="ECO:0000313" key="14">
    <source>
        <dbReference type="Proteomes" id="UP001385951"/>
    </source>
</evidence>
<dbReference type="AlphaFoldDB" id="A0AAW0GFY5"/>
<evidence type="ECO:0000256" key="5">
    <source>
        <dbReference type="ARBA" id="ARBA00022737"/>
    </source>
</evidence>
<keyword evidence="14" id="KW-1185">Reference proteome</keyword>
<evidence type="ECO:0000256" key="7">
    <source>
        <dbReference type="ARBA" id="ARBA00022801"/>
    </source>
</evidence>
<evidence type="ECO:0000256" key="9">
    <source>
        <dbReference type="ARBA" id="ARBA00023054"/>
    </source>
</evidence>
<keyword evidence="7 10" id="KW-0378">Hydrolase</keyword>
<comment type="subcellular location">
    <subcellularLocation>
        <location evidence="1">Cytoplasm</location>
    </subcellularLocation>
</comment>
<keyword evidence="6 10" id="KW-0255">Endonuclease</keyword>
<dbReference type="PROSITE" id="PS52044">
    <property type="entry name" value="VLRF1"/>
    <property type="match status" value="1"/>
</dbReference>
<reference evidence="13 14" key="1">
    <citation type="submission" date="2022-09" db="EMBL/GenBank/DDBJ databases">
        <authorList>
            <person name="Palmer J.M."/>
        </authorList>
    </citation>
    <scope>NUCLEOTIDE SEQUENCE [LARGE SCALE GENOMIC DNA]</scope>
    <source>
        <strain evidence="13 14">DSM 7382</strain>
    </source>
</reference>
<evidence type="ECO:0000256" key="2">
    <source>
        <dbReference type="ARBA" id="ARBA00009262"/>
    </source>
</evidence>
<feature type="compositionally biased region" description="Pro residues" evidence="11">
    <location>
        <begin position="378"/>
        <end position="390"/>
    </location>
</feature>
<gene>
    <name evidence="13" type="ORF">QCA50_009144</name>
</gene>
<evidence type="ECO:0000259" key="12">
    <source>
        <dbReference type="PROSITE" id="PS52044"/>
    </source>
</evidence>
<dbReference type="PANTHER" id="PTHR16036">
    <property type="entry name" value="ANKYRIN REPEAT AND ZINC FINGER DOMAIN-CONTAINING PROTEIN 1"/>
    <property type="match status" value="1"/>
</dbReference>
<comment type="caution">
    <text evidence="13">The sequence shown here is derived from an EMBL/GenBank/DDBJ whole genome shotgun (WGS) entry which is preliminary data.</text>
</comment>
<keyword evidence="9" id="KW-0175">Coiled coil</keyword>
<comment type="similarity">
    <text evidence="2 10">Belongs to the ANKZF1/VMS1 family.</text>
</comment>
<keyword evidence="3 10" id="KW-0963">Cytoplasm</keyword>
<feature type="region of interest" description="Disordered" evidence="11">
    <location>
        <begin position="132"/>
        <end position="152"/>
    </location>
</feature>
<feature type="compositionally biased region" description="Low complexity" evidence="11">
    <location>
        <begin position="136"/>
        <end position="151"/>
    </location>
</feature>
<comment type="domain">
    <text evidence="10">The VLRF1 domain mediates binding to the 60S ribosomal subunit.</text>
</comment>
<sequence>MAPHEQYHVFALPPQLLDSLIPRDIVNQPPSSPRLESPPPPIERTAAPSRACNVCLGTSFADVDSQRAHFRSDWHRYNVKMRLKGSDPVTESQFSKLVDSLEDSISGSASSSDEDLDQDSDAVDALVDRAKRLKTRSPSPSSVSKVPQTPQIWFHSPPSTQLGIYKTIFTQKTLSPSAYLDELKDMQTPKEGGRTWALFMTAGGHFAGAIVRVSKPEGADEGATKKGKQKKPVPDLEVLKHKTFHRYTTRKKQGGSQGLNDNAKSKAISAGAMLRRYGEQALRDDIRNLLQEWAEDIEECERVFIRASVSNRRIFLDYEGAILAKGDERLRTFPFPTRRPTQSELSRCILELTRVKVSHLTEDALREQDEAYLASLPKPKPIPSALPESPPKPKDTSAPKLSPEELQLRDKWTRLLDMIHKGKLDLLKTFWTKEAEALGGVDAPIPAWTGEKGGTLLQVAASAGQEDITRWLLEDLHADPTIDVSTDIVIDAGGESDDEGQAGPSSGSGSRRTAYSIARTKAVRNVFRRCAASHPDWWDWLGMEKGGARVPSVLTKEMEEGRDEKKKVRRKGLKDRIRERQEKEAGRAPSPTVEPEPVVPQSRSEARQEPTTGPRKLGGTSGSTEGVAGLTPEMRMKIERERRARAIEARFQAARK</sequence>
<feature type="compositionally biased region" description="Polar residues" evidence="11">
    <location>
        <begin position="503"/>
        <end position="513"/>
    </location>
</feature>
<evidence type="ECO:0000256" key="8">
    <source>
        <dbReference type="ARBA" id="ARBA00023043"/>
    </source>
</evidence>
<dbReference type="GO" id="GO:0004519">
    <property type="term" value="F:endonuclease activity"/>
    <property type="evidence" value="ECO:0007669"/>
    <property type="project" value="UniProtKB-KW"/>
</dbReference>
<evidence type="ECO:0000256" key="1">
    <source>
        <dbReference type="ARBA" id="ARBA00004496"/>
    </source>
</evidence>
<feature type="region of interest" description="Disordered" evidence="11">
    <location>
        <begin position="376"/>
        <end position="404"/>
    </location>
</feature>
<keyword evidence="8" id="KW-0040">ANK repeat</keyword>
<evidence type="ECO:0000256" key="11">
    <source>
        <dbReference type="SAM" id="MobiDB-lite"/>
    </source>
</evidence>
<keyword evidence="4 10" id="KW-0540">Nuclease</keyword>